<evidence type="ECO:0000256" key="1">
    <source>
        <dbReference type="SAM" id="MobiDB-lite"/>
    </source>
</evidence>
<feature type="region of interest" description="Disordered" evidence="1">
    <location>
        <begin position="198"/>
        <end position="239"/>
    </location>
</feature>
<organism evidence="2 3">
    <name type="scientific">Actinocrispum wychmicini</name>
    <dbReference type="NCBI Taxonomy" id="1213861"/>
    <lineage>
        <taxon>Bacteria</taxon>
        <taxon>Bacillati</taxon>
        <taxon>Actinomycetota</taxon>
        <taxon>Actinomycetes</taxon>
        <taxon>Pseudonocardiales</taxon>
        <taxon>Pseudonocardiaceae</taxon>
        <taxon>Actinocrispum</taxon>
    </lineage>
</organism>
<dbReference type="Proteomes" id="UP000295680">
    <property type="component" value="Unassembled WGS sequence"/>
</dbReference>
<name>A0A4R2JC77_9PSEU</name>
<dbReference type="EMBL" id="SLWS01000006">
    <property type="protein sequence ID" value="TCO57143.1"/>
    <property type="molecule type" value="Genomic_DNA"/>
</dbReference>
<accession>A0A4R2JC77</accession>
<evidence type="ECO:0000313" key="2">
    <source>
        <dbReference type="EMBL" id="TCO57143.1"/>
    </source>
</evidence>
<reference evidence="2 3" key="1">
    <citation type="submission" date="2019-03" db="EMBL/GenBank/DDBJ databases">
        <title>Genomic Encyclopedia of Type Strains, Phase IV (KMG-IV): sequencing the most valuable type-strain genomes for metagenomic binning, comparative biology and taxonomic classification.</title>
        <authorList>
            <person name="Goeker M."/>
        </authorList>
    </citation>
    <scope>NUCLEOTIDE SEQUENCE [LARGE SCALE GENOMIC DNA]</scope>
    <source>
        <strain evidence="2 3">DSM 45934</strain>
    </source>
</reference>
<evidence type="ECO:0000313" key="3">
    <source>
        <dbReference type="Proteomes" id="UP000295680"/>
    </source>
</evidence>
<dbReference type="OrthoDB" id="3616643at2"/>
<sequence>MATTYATAATAAGAWCCPLTLPPTPFEQVRATVTRVVRATSYPVAAIVYHDPVTELLLYRHPSRRRGTPDIRTCERTADALAAATGWTLNPDRAPDVGVLVGLGLREGYDPTGPHHEPGDVFAALSARTPPGAAWTGRKAQLISARLIDHTQVRWYDEAGVVVRAPGDLLPAIEEVAEVLRQHRFAVTDFDEGYTRTRAVRTHDTGDEHETSGDDDCLRRRADVPTVQRSKARRRERSR</sequence>
<dbReference type="AlphaFoldDB" id="A0A4R2JC77"/>
<proteinExistence type="predicted"/>
<protein>
    <submittedName>
        <fullName evidence="2">Uncharacterized protein</fullName>
    </submittedName>
</protein>
<keyword evidence="3" id="KW-1185">Reference proteome</keyword>
<dbReference type="RefSeq" id="WP_132120953.1">
    <property type="nucleotide sequence ID" value="NZ_SLWS01000006.1"/>
</dbReference>
<feature type="compositionally biased region" description="Basic residues" evidence="1">
    <location>
        <begin position="230"/>
        <end position="239"/>
    </location>
</feature>
<feature type="compositionally biased region" description="Basic and acidic residues" evidence="1">
    <location>
        <begin position="201"/>
        <end position="223"/>
    </location>
</feature>
<comment type="caution">
    <text evidence="2">The sequence shown here is derived from an EMBL/GenBank/DDBJ whole genome shotgun (WGS) entry which is preliminary data.</text>
</comment>
<gene>
    <name evidence="2" type="ORF">EV192_106620</name>
</gene>